<evidence type="ECO:0000313" key="3">
    <source>
        <dbReference type="Proteomes" id="UP001381693"/>
    </source>
</evidence>
<dbReference type="AlphaFoldDB" id="A0AAN8XFT6"/>
<feature type="compositionally biased region" description="Polar residues" evidence="1">
    <location>
        <begin position="80"/>
        <end position="124"/>
    </location>
</feature>
<gene>
    <name evidence="2" type="ORF">SK128_002813</name>
</gene>
<evidence type="ECO:0000256" key="1">
    <source>
        <dbReference type="SAM" id="MobiDB-lite"/>
    </source>
</evidence>
<feature type="compositionally biased region" description="Low complexity" evidence="1">
    <location>
        <begin position="48"/>
        <end position="59"/>
    </location>
</feature>
<accession>A0AAN8XFT6</accession>
<comment type="caution">
    <text evidence="2">The sequence shown here is derived from an EMBL/GenBank/DDBJ whole genome shotgun (WGS) entry which is preliminary data.</text>
</comment>
<keyword evidence="3" id="KW-1185">Reference proteome</keyword>
<name>A0AAN8XFT6_HALRR</name>
<proteinExistence type="predicted"/>
<dbReference type="EMBL" id="JAXCGZ010005805">
    <property type="protein sequence ID" value="KAK7080748.1"/>
    <property type="molecule type" value="Genomic_DNA"/>
</dbReference>
<feature type="region of interest" description="Disordered" evidence="1">
    <location>
        <begin position="30"/>
        <end position="124"/>
    </location>
</feature>
<evidence type="ECO:0000313" key="2">
    <source>
        <dbReference type="EMBL" id="KAK7080748.1"/>
    </source>
</evidence>
<organism evidence="2 3">
    <name type="scientific">Halocaridina rubra</name>
    <name type="common">Hawaiian red shrimp</name>
    <dbReference type="NCBI Taxonomy" id="373956"/>
    <lineage>
        <taxon>Eukaryota</taxon>
        <taxon>Metazoa</taxon>
        <taxon>Ecdysozoa</taxon>
        <taxon>Arthropoda</taxon>
        <taxon>Crustacea</taxon>
        <taxon>Multicrustacea</taxon>
        <taxon>Malacostraca</taxon>
        <taxon>Eumalacostraca</taxon>
        <taxon>Eucarida</taxon>
        <taxon>Decapoda</taxon>
        <taxon>Pleocyemata</taxon>
        <taxon>Caridea</taxon>
        <taxon>Atyoidea</taxon>
        <taxon>Atyidae</taxon>
        <taxon>Halocaridina</taxon>
    </lineage>
</organism>
<sequence>MTSIRITEVFLQFPGNIRRFRRICEHIQSQVCSRRPPASPRVGRKFTTELSESSSCGSDTSERLSPFPPGKQGESDIESDVSQSEGKSLSGGRSCTETTTPNVSNGRSTSDPETQQLGTSEGGT</sequence>
<reference evidence="2 3" key="1">
    <citation type="submission" date="2023-11" db="EMBL/GenBank/DDBJ databases">
        <title>Halocaridina rubra genome assembly.</title>
        <authorList>
            <person name="Smith C."/>
        </authorList>
    </citation>
    <scope>NUCLEOTIDE SEQUENCE [LARGE SCALE GENOMIC DNA]</scope>
    <source>
        <strain evidence="2">EP-1</strain>
        <tissue evidence="2">Whole</tissue>
    </source>
</reference>
<protein>
    <submittedName>
        <fullName evidence="2">Uncharacterized protein</fullName>
    </submittedName>
</protein>
<dbReference type="Proteomes" id="UP001381693">
    <property type="component" value="Unassembled WGS sequence"/>
</dbReference>